<accession>E8X3M4</accession>
<evidence type="ECO:0000256" key="4">
    <source>
        <dbReference type="ARBA" id="ARBA00023065"/>
    </source>
</evidence>
<evidence type="ECO:0000256" key="3">
    <source>
        <dbReference type="ARBA" id="ARBA00022781"/>
    </source>
</evidence>
<keyword evidence="9" id="KW-1185">Reference proteome</keyword>
<keyword evidence="5 7" id="KW-0472">Membrane</keyword>
<evidence type="ECO:0000313" key="8">
    <source>
        <dbReference type="EMBL" id="ADW68215.1"/>
    </source>
</evidence>
<dbReference type="InterPro" id="IPR026015">
    <property type="entry name" value="ATP_synth_OSCP/delta_N_sf"/>
</dbReference>
<dbReference type="Proteomes" id="UP000000343">
    <property type="component" value="Chromosome"/>
</dbReference>
<sequence length="182" mass="19731">MAGQNVFAPRYAQAFAEVAASANLDVNLAQQQMKDFAGTLADSPQLLEILADPSLSSEKKLSILDAVAEKIGMYREVRNLLAVIMDHHRLHDLQEIVAAFHQVAEAGAGVVEAEVVSSRELNPDDRAQLEWEISKLAVSRVSVTYTQDPTLLGGAVVKIGSTIYDGSVKAQLEQMKQALTRS</sequence>
<dbReference type="eggNOG" id="COG0712">
    <property type="taxonomic scope" value="Bacteria"/>
</dbReference>
<dbReference type="HAMAP" id="MF_01416">
    <property type="entry name" value="ATP_synth_delta_bact"/>
    <property type="match status" value="1"/>
</dbReference>
<evidence type="ECO:0000256" key="7">
    <source>
        <dbReference type="HAMAP-Rule" id="MF_01416"/>
    </source>
</evidence>
<evidence type="ECO:0000313" key="9">
    <source>
        <dbReference type="Proteomes" id="UP000000343"/>
    </source>
</evidence>
<keyword evidence="4 7" id="KW-0406">Ion transport</keyword>
<keyword evidence="6 7" id="KW-0066">ATP synthesis</keyword>
<dbReference type="KEGG" id="acm:AciX9_1152"/>
<evidence type="ECO:0000256" key="6">
    <source>
        <dbReference type="ARBA" id="ARBA00023310"/>
    </source>
</evidence>
<reference evidence="9" key="1">
    <citation type="submission" date="2011-01" db="EMBL/GenBank/DDBJ databases">
        <title>Complete sequence of chromosome of Acidobacterium sp. MP5ACTX9.</title>
        <authorList>
            <consortium name="US DOE Joint Genome Institute"/>
            <person name="Lucas S."/>
            <person name="Copeland A."/>
            <person name="Lapidus A."/>
            <person name="Cheng J.-F."/>
            <person name="Goodwin L."/>
            <person name="Pitluck S."/>
            <person name="Teshima H."/>
            <person name="Detter J.C."/>
            <person name="Han C."/>
            <person name="Tapia R."/>
            <person name="Land M."/>
            <person name="Hauser L."/>
            <person name="Kyrpides N."/>
            <person name="Ivanova N."/>
            <person name="Ovchinnikova G."/>
            <person name="Pagani I."/>
            <person name="Rawat S.R."/>
            <person name="Mannisto M."/>
            <person name="Haggblom M.M."/>
            <person name="Woyke T."/>
        </authorList>
    </citation>
    <scope>NUCLEOTIDE SEQUENCE [LARGE SCALE GENOMIC DNA]</scope>
    <source>
        <strain evidence="9">MP5ACTX9</strain>
    </source>
</reference>
<comment type="subunit">
    <text evidence="7">F-type ATPases have 2 components, F(1) - the catalytic core - and F(0) - the membrane proton channel. F(1) has five subunits: alpha(3), beta(3), gamma(1), delta(1), epsilon(1). F(0) has three main subunits: a(1), b(2) and c(10-14). The alpha and beta chains form an alternating ring which encloses part of the gamma chain. F(1) is attached to F(0) by a central stalk formed by the gamma and epsilon chains, while a peripheral stalk is formed by the delta and b chains.</text>
</comment>
<keyword evidence="2 7" id="KW-0813">Transport</keyword>
<organism evidence="9">
    <name type="scientific">Granulicella tundricola (strain ATCC BAA-1859 / DSM 23138 / MP5ACTX9)</name>
    <dbReference type="NCBI Taxonomy" id="1198114"/>
    <lineage>
        <taxon>Bacteria</taxon>
        <taxon>Pseudomonadati</taxon>
        <taxon>Acidobacteriota</taxon>
        <taxon>Terriglobia</taxon>
        <taxon>Terriglobales</taxon>
        <taxon>Acidobacteriaceae</taxon>
        <taxon>Granulicella</taxon>
    </lineage>
</organism>
<dbReference type="HOGENOM" id="CLU_085114_0_1_0"/>
<comment type="similarity">
    <text evidence="7">Belongs to the ATPase delta chain family.</text>
</comment>
<name>E8X3M4_GRATM</name>
<evidence type="ECO:0000256" key="2">
    <source>
        <dbReference type="ARBA" id="ARBA00022448"/>
    </source>
</evidence>
<keyword evidence="7" id="KW-0997">Cell inner membrane</keyword>
<keyword evidence="7" id="KW-0139">CF(1)</keyword>
<dbReference type="PaxDb" id="1198114-AciX9_1152"/>
<dbReference type="GO" id="GO:0046933">
    <property type="term" value="F:proton-transporting ATP synthase activity, rotational mechanism"/>
    <property type="evidence" value="ECO:0007669"/>
    <property type="project" value="UniProtKB-UniRule"/>
</dbReference>
<dbReference type="GO" id="GO:0045259">
    <property type="term" value="C:proton-transporting ATP synthase complex"/>
    <property type="evidence" value="ECO:0007669"/>
    <property type="project" value="UniProtKB-KW"/>
</dbReference>
<dbReference type="SUPFAM" id="SSF47928">
    <property type="entry name" value="N-terminal domain of the delta subunit of the F1F0-ATP synthase"/>
    <property type="match status" value="1"/>
</dbReference>
<dbReference type="NCBIfam" id="TIGR01145">
    <property type="entry name" value="ATP_synt_delta"/>
    <property type="match status" value="1"/>
</dbReference>
<dbReference type="AlphaFoldDB" id="E8X3M4"/>
<dbReference type="PRINTS" id="PR00125">
    <property type="entry name" value="ATPASEDELTA"/>
</dbReference>
<dbReference type="EMBL" id="CP002480">
    <property type="protein sequence ID" value="ADW68215.1"/>
    <property type="molecule type" value="Genomic_DNA"/>
</dbReference>
<dbReference type="GO" id="GO:0005886">
    <property type="term" value="C:plasma membrane"/>
    <property type="evidence" value="ECO:0007669"/>
    <property type="project" value="UniProtKB-SubCell"/>
</dbReference>
<dbReference type="OrthoDB" id="9802471at2"/>
<keyword evidence="7" id="KW-1003">Cell membrane</keyword>
<proteinExistence type="inferred from homology"/>
<dbReference type="InterPro" id="IPR000711">
    <property type="entry name" value="ATPase_OSCP/dsu"/>
</dbReference>
<dbReference type="PANTHER" id="PTHR11910">
    <property type="entry name" value="ATP SYNTHASE DELTA CHAIN"/>
    <property type="match status" value="1"/>
</dbReference>
<comment type="function">
    <text evidence="7">F(1)F(0) ATP synthase produces ATP from ADP in the presence of a proton or sodium gradient. F-type ATPases consist of two structural domains, F(1) containing the extramembraneous catalytic core and F(0) containing the membrane proton channel, linked together by a central stalk and a peripheral stalk. During catalysis, ATP synthesis in the catalytic domain of F(1) is coupled via a rotary mechanism of the central stalk subunits to proton translocation.</text>
</comment>
<gene>
    <name evidence="7" type="primary">atpH</name>
    <name evidence="8" type="ordered locus">AciX9_1152</name>
</gene>
<protein>
    <recommendedName>
        <fullName evidence="7">ATP synthase subunit delta</fullName>
    </recommendedName>
    <alternativeName>
        <fullName evidence="7">ATP synthase F(1) sector subunit delta</fullName>
    </alternativeName>
    <alternativeName>
        <fullName evidence="7">F-type ATPase subunit delta</fullName>
        <shortName evidence="7">F-ATPase subunit delta</shortName>
    </alternativeName>
</protein>
<evidence type="ECO:0000256" key="1">
    <source>
        <dbReference type="ARBA" id="ARBA00004370"/>
    </source>
</evidence>
<dbReference type="STRING" id="1198114.AciX9_1152"/>
<dbReference type="Gene3D" id="1.10.520.20">
    <property type="entry name" value="N-terminal domain of the delta subunit of the F1F0-ATP synthase"/>
    <property type="match status" value="1"/>
</dbReference>
<comment type="subcellular location">
    <subcellularLocation>
        <location evidence="7">Cell inner membrane</location>
        <topology evidence="7">Peripheral membrane protein</topology>
    </subcellularLocation>
    <subcellularLocation>
        <location evidence="1">Membrane</location>
    </subcellularLocation>
</comment>
<dbReference type="Pfam" id="PF00213">
    <property type="entry name" value="OSCP"/>
    <property type="match status" value="1"/>
</dbReference>
<evidence type="ECO:0000256" key="5">
    <source>
        <dbReference type="ARBA" id="ARBA00023136"/>
    </source>
</evidence>
<comment type="function">
    <text evidence="7">This protein is part of the stalk that links CF(0) to CF(1). It either transmits conformational changes from CF(0) to CF(1) or is implicated in proton conduction.</text>
</comment>
<keyword evidence="3 7" id="KW-0375">Hydrogen ion transport</keyword>
<dbReference type="RefSeq" id="WP_013579538.1">
    <property type="nucleotide sequence ID" value="NC_015064.1"/>
</dbReference>